<sequence>MLDVFYWLSIVVTVLFFLATVGLFTAALFIQSRVWKYFKRRNLRG</sequence>
<keyword evidence="1" id="KW-0472">Membrane</keyword>
<dbReference type="AlphaFoldDB" id="A0A679I9E3"/>
<dbReference type="Proteomes" id="UP000502998">
    <property type="component" value="Chromosome"/>
</dbReference>
<organism evidence="2 3">
    <name type="scientific">Enterococcus saigonensis</name>
    <dbReference type="NCBI Taxonomy" id="1805431"/>
    <lineage>
        <taxon>Bacteria</taxon>
        <taxon>Bacillati</taxon>
        <taxon>Bacillota</taxon>
        <taxon>Bacilli</taxon>
        <taxon>Lactobacillales</taxon>
        <taxon>Enterococcaceae</taxon>
        <taxon>Enterococcus</taxon>
    </lineage>
</organism>
<keyword evidence="3" id="KW-1185">Reference proteome</keyword>
<dbReference type="KEGG" id="esg:EsVE80_17710"/>
<keyword evidence="1" id="KW-1133">Transmembrane helix</keyword>
<accession>A0A679I9E3</accession>
<gene>
    <name evidence="2" type="ORF">EsVE80_17710</name>
</gene>
<name>A0A679I9E3_9ENTE</name>
<feature type="transmembrane region" description="Helical" evidence="1">
    <location>
        <begin position="6"/>
        <end position="30"/>
    </location>
</feature>
<protein>
    <submittedName>
        <fullName evidence="2">Uncharacterized protein</fullName>
    </submittedName>
</protein>
<evidence type="ECO:0000313" key="3">
    <source>
        <dbReference type="Proteomes" id="UP000502998"/>
    </source>
</evidence>
<dbReference type="EMBL" id="AP022822">
    <property type="protein sequence ID" value="BCA86248.1"/>
    <property type="molecule type" value="Genomic_DNA"/>
</dbReference>
<evidence type="ECO:0000256" key="1">
    <source>
        <dbReference type="SAM" id="Phobius"/>
    </source>
</evidence>
<proteinExistence type="predicted"/>
<reference evidence="2 3" key="1">
    <citation type="submission" date="2020-02" db="EMBL/GenBank/DDBJ databases">
        <title>Characterization of vanA genotype vancomycin-resistant Enterococcus saigonensis VE80.</title>
        <authorList>
            <person name="Harada T."/>
            <person name="Motooka D."/>
            <person name="Nakamura S."/>
            <person name="Yamamoto Y."/>
            <person name="Kawahara R."/>
            <person name="Kawatsu K."/>
        </authorList>
    </citation>
    <scope>NUCLEOTIDE SEQUENCE [LARGE SCALE GENOMIC DNA]</scope>
    <source>
        <strain evidence="2 3">VE80</strain>
    </source>
</reference>
<keyword evidence="1" id="KW-0812">Transmembrane</keyword>
<evidence type="ECO:0000313" key="2">
    <source>
        <dbReference type="EMBL" id="BCA86248.1"/>
    </source>
</evidence>